<protein>
    <submittedName>
        <fullName evidence="1">Uncharacterized protein</fullName>
    </submittedName>
</protein>
<dbReference type="RefSeq" id="WP_047368777.1">
    <property type="nucleotide sequence ID" value="NZ_CABMNU010000003.1"/>
</dbReference>
<dbReference type="AlphaFoldDB" id="A0A9P3WJ15"/>
<gene>
    <name evidence="1" type="ORF">I8531_005096</name>
</gene>
<proteinExistence type="predicted"/>
<accession>A0A9P3WJ15</accession>
<reference evidence="1" key="1">
    <citation type="journal article" date="2018" name="Genome Biol.">
        <title>SKESA: strategic k-mer extension for scrupulous assemblies.</title>
        <authorList>
            <person name="Souvorov A."/>
            <person name="Agarwala R."/>
            <person name="Lipman D.J."/>
        </authorList>
    </citation>
    <scope>NUCLEOTIDE SEQUENCE</scope>
    <source>
        <strain evidence="1">CAVp300</strain>
    </source>
</reference>
<dbReference type="EMBL" id="DACSUM010000067">
    <property type="protein sequence ID" value="HAT3584696.1"/>
    <property type="molecule type" value="Genomic_DNA"/>
</dbReference>
<dbReference type="Proteomes" id="UP000867740">
    <property type="component" value="Unassembled WGS sequence"/>
</dbReference>
<sequence>MKNVAQLQAALTAALNDPENDSEYARAQITMLLVEEVYKFVKFNRPGGEGLDGRDGQERQCLAKIVDAAKDYEFEVLERNN</sequence>
<organism evidence="1 2">
    <name type="scientific">Kluyvera intermedia</name>
    <name type="common">Enterobacter intermedius</name>
    <dbReference type="NCBI Taxonomy" id="61648"/>
    <lineage>
        <taxon>Bacteria</taxon>
        <taxon>Pseudomonadati</taxon>
        <taxon>Pseudomonadota</taxon>
        <taxon>Gammaproteobacteria</taxon>
        <taxon>Enterobacterales</taxon>
        <taxon>Enterobacteriaceae</taxon>
        <taxon>Kluyvera</taxon>
    </lineage>
</organism>
<evidence type="ECO:0000313" key="2">
    <source>
        <dbReference type="Proteomes" id="UP000867740"/>
    </source>
</evidence>
<comment type="caution">
    <text evidence="1">The sequence shown here is derived from an EMBL/GenBank/DDBJ whole genome shotgun (WGS) entry which is preliminary data.</text>
</comment>
<reference evidence="1" key="2">
    <citation type="submission" date="2020-10" db="EMBL/GenBank/DDBJ databases">
        <authorList>
            <consortium name="NCBI Pathogen Detection Project"/>
        </authorList>
    </citation>
    <scope>NUCLEOTIDE SEQUENCE</scope>
    <source>
        <strain evidence="1">CAVp300</strain>
    </source>
</reference>
<name>A0A9P3WJ15_KLUIN</name>
<evidence type="ECO:0000313" key="1">
    <source>
        <dbReference type="EMBL" id="HAT3584696.1"/>
    </source>
</evidence>